<evidence type="ECO:0000313" key="3">
    <source>
        <dbReference type="Proteomes" id="UP000663828"/>
    </source>
</evidence>
<dbReference type="AlphaFoldDB" id="A0A814M2J6"/>
<feature type="region of interest" description="Disordered" evidence="1">
    <location>
        <begin position="1"/>
        <end position="35"/>
    </location>
</feature>
<feature type="region of interest" description="Disordered" evidence="1">
    <location>
        <begin position="133"/>
        <end position="163"/>
    </location>
</feature>
<name>A0A814M2J6_ADIRI</name>
<organism evidence="2 3">
    <name type="scientific">Adineta ricciae</name>
    <name type="common">Rotifer</name>
    <dbReference type="NCBI Taxonomy" id="249248"/>
    <lineage>
        <taxon>Eukaryota</taxon>
        <taxon>Metazoa</taxon>
        <taxon>Spiralia</taxon>
        <taxon>Gnathifera</taxon>
        <taxon>Rotifera</taxon>
        <taxon>Eurotatoria</taxon>
        <taxon>Bdelloidea</taxon>
        <taxon>Adinetida</taxon>
        <taxon>Adinetidae</taxon>
        <taxon>Adineta</taxon>
    </lineage>
</organism>
<dbReference type="Proteomes" id="UP000663828">
    <property type="component" value="Unassembled WGS sequence"/>
</dbReference>
<evidence type="ECO:0000256" key="1">
    <source>
        <dbReference type="SAM" id="MobiDB-lite"/>
    </source>
</evidence>
<comment type="caution">
    <text evidence="2">The sequence shown here is derived from an EMBL/GenBank/DDBJ whole genome shotgun (WGS) entry which is preliminary data.</text>
</comment>
<feature type="compositionally biased region" description="Polar residues" evidence="1">
    <location>
        <begin position="146"/>
        <end position="155"/>
    </location>
</feature>
<keyword evidence="3" id="KW-1185">Reference proteome</keyword>
<accession>A0A814M2J6</accession>
<reference evidence="2" key="1">
    <citation type="submission" date="2021-02" db="EMBL/GenBank/DDBJ databases">
        <authorList>
            <person name="Nowell W R."/>
        </authorList>
    </citation>
    <scope>NUCLEOTIDE SEQUENCE</scope>
</reference>
<sequence length="163" mass="18692">MTKRERTNQKKTNEKPVESTTRNIPSPVISRTKSLIKPPPPRLSWELLLDDYLRDPNFQSATTLNPSPPTLPTAPPTVVPSYYQSHSQCFPCQTQFYIPPRRYQMTLDELVYLISQVGRCDLYREMVQYIKTQPAPPSSNLNASSTKRSINQSDASNKKKSKY</sequence>
<protein>
    <submittedName>
        <fullName evidence="2">Uncharacterized protein</fullName>
    </submittedName>
</protein>
<feature type="compositionally biased region" description="Basic and acidic residues" evidence="1">
    <location>
        <begin position="1"/>
        <end position="17"/>
    </location>
</feature>
<evidence type="ECO:0000313" key="2">
    <source>
        <dbReference type="EMBL" id="CAF1073672.1"/>
    </source>
</evidence>
<proteinExistence type="predicted"/>
<gene>
    <name evidence="2" type="ORF">XAT740_LOCUS16951</name>
</gene>
<dbReference type="EMBL" id="CAJNOR010001095">
    <property type="protein sequence ID" value="CAF1073672.1"/>
    <property type="molecule type" value="Genomic_DNA"/>
</dbReference>
<feature type="compositionally biased region" description="Polar residues" evidence="1">
    <location>
        <begin position="18"/>
        <end position="33"/>
    </location>
</feature>